<dbReference type="AlphaFoldDB" id="A0A8S2F294"/>
<feature type="domain" description="3'-5' exonuclease" evidence="1">
    <location>
        <begin position="32"/>
        <end position="87"/>
    </location>
</feature>
<organism evidence="2 4">
    <name type="scientific">Didymodactylos carnosus</name>
    <dbReference type="NCBI Taxonomy" id="1234261"/>
    <lineage>
        <taxon>Eukaryota</taxon>
        <taxon>Metazoa</taxon>
        <taxon>Spiralia</taxon>
        <taxon>Gnathifera</taxon>
        <taxon>Rotifera</taxon>
        <taxon>Eurotatoria</taxon>
        <taxon>Bdelloidea</taxon>
        <taxon>Philodinida</taxon>
        <taxon>Philodinidae</taxon>
        <taxon>Didymodactylos</taxon>
    </lineage>
</organism>
<dbReference type="EMBL" id="CAJNOK010024434">
    <property type="protein sequence ID" value="CAF1376696.1"/>
    <property type="molecule type" value="Genomic_DNA"/>
</dbReference>
<proteinExistence type="predicted"/>
<dbReference type="InterPro" id="IPR012337">
    <property type="entry name" value="RNaseH-like_sf"/>
</dbReference>
<reference evidence="2" key="1">
    <citation type="submission" date="2021-02" db="EMBL/GenBank/DDBJ databases">
        <authorList>
            <person name="Nowell W R."/>
        </authorList>
    </citation>
    <scope>NUCLEOTIDE SEQUENCE</scope>
</reference>
<evidence type="ECO:0000313" key="4">
    <source>
        <dbReference type="Proteomes" id="UP000677228"/>
    </source>
</evidence>
<dbReference type="Proteomes" id="UP000677228">
    <property type="component" value="Unassembled WGS sequence"/>
</dbReference>
<comment type="caution">
    <text evidence="2">The sequence shown here is derived from an EMBL/GenBank/DDBJ whole genome shotgun (WGS) entry which is preliminary data.</text>
</comment>
<dbReference type="Proteomes" id="UP000682733">
    <property type="component" value="Unassembled WGS sequence"/>
</dbReference>
<dbReference type="InterPro" id="IPR002562">
    <property type="entry name" value="3'-5'_exonuclease_dom"/>
</dbReference>
<dbReference type="GO" id="GO:0003676">
    <property type="term" value="F:nucleic acid binding"/>
    <property type="evidence" value="ECO:0007669"/>
    <property type="project" value="InterPro"/>
</dbReference>
<dbReference type="InterPro" id="IPR036397">
    <property type="entry name" value="RNaseH_sf"/>
</dbReference>
<dbReference type="PANTHER" id="PTHR47765:SF2">
    <property type="entry name" value="EXONUCLEASE MUT-7 HOMOLOG"/>
    <property type="match status" value="1"/>
</dbReference>
<dbReference type="SUPFAM" id="SSF53098">
    <property type="entry name" value="Ribonuclease H-like"/>
    <property type="match status" value="1"/>
</dbReference>
<dbReference type="GO" id="GO:0006139">
    <property type="term" value="P:nucleobase-containing compound metabolic process"/>
    <property type="evidence" value="ECO:0007669"/>
    <property type="project" value="InterPro"/>
</dbReference>
<dbReference type="InterPro" id="IPR052408">
    <property type="entry name" value="Exonuclease_MUT-7-like"/>
</dbReference>
<protein>
    <recommendedName>
        <fullName evidence="1">3'-5' exonuclease domain-containing protein</fullName>
    </recommendedName>
</protein>
<evidence type="ECO:0000313" key="2">
    <source>
        <dbReference type="EMBL" id="CAF1376696.1"/>
    </source>
</evidence>
<evidence type="ECO:0000259" key="1">
    <source>
        <dbReference type="Pfam" id="PF01612"/>
    </source>
</evidence>
<gene>
    <name evidence="2" type="ORF">OVA965_LOCUS31918</name>
    <name evidence="3" type="ORF">TMI583_LOCUS32763</name>
</gene>
<dbReference type="PANTHER" id="PTHR47765">
    <property type="entry name" value="3'-5' EXONUCLEASE DOMAIN-CONTAINING PROTEIN"/>
    <property type="match status" value="1"/>
</dbReference>
<dbReference type="GO" id="GO:0008408">
    <property type="term" value="F:3'-5' exonuclease activity"/>
    <property type="evidence" value="ECO:0007669"/>
    <property type="project" value="InterPro"/>
</dbReference>
<dbReference type="EMBL" id="CAJOBA010046111">
    <property type="protein sequence ID" value="CAF4185375.1"/>
    <property type="molecule type" value="Genomic_DNA"/>
</dbReference>
<accession>A0A8S2F294</accession>
<name>A0A8S2F294_9BILA</name>
<dbReference type="Gene3D" id="3.30.420.10">
    <property type="entry name" value="Ribonuclease H-like superfamily/Ribonuclease H"/>
    <property type="match status" value="1"/>
</dbReference>
<evidence type="ECO:0000313" key="3">
    <source>
        <dbReference type="EMBL" id="CAF4185375.1"/>
    </source>
</evidence>
<dbReference type="Pfam" id="PF01612">
    <property type="entry name" value="DNA_pol_A_exo1"/>
    <property type="match status" value="1"/>
</dbReference>
<sequence length="129" mass="15000">MLLRLYPIFKQALISSIKMKSDILPHLRLVNTRDKGLNKLLKACFGQQLYKGEQCSNWEQRPLRKAQIIYASIDAYCLLNIYNFLLEQSSVLPRNFLESYRGRKKSSLSDIDKQSGEFSIENEGSFQTF</sequence>